<keyword evidence="2" id="KW-1185">Reference proteome</keyword>
<proteinExistence type="predicted"/>
<dbReference type="Gene3D" id="3.40.50.300">
    <property type="entry name" value="P-loop containing nucleotide triphosphate hydrolases"/>
    <property type="match status" value="1"/>
</dbReference>
<name>A0ABX8BDT5_9ACTN</name>
<dbReference type="InterPro" id="IPR006437">
    <property type="entry name" value="Phage_terminase_lsu"/>
</dbReference>
<dbReference type="Proteomes" id="UP000676079">
    <property type="component" value="Chromosome"/>
</dbReference>
<dbReference type="EMBL" id="CP074133">
    <property type="protein sequence ID" value="QUX20321.1"/>
    <property type="molecule type" value="Genomic_DNA"/>
</dbReference>
<organism evidence="1 2">
    <name type="scientific">Nocardiopsis changdeensis</name>
    <dbReference type="NCBI Taxonomy" id="2831969"/>
    <lineage>
        <taxon>Bacteria</taxon>
        <taxon>Bacillati</taxon>
        <taxon>Actinomycetota</taxon>
        <taxon>Actinomycetes</taxon>
        <taxon>Streptosporangiales</taxon>
        <taxon>Nocardiopsidaceae</taxon>
        <taxon>Nocardiopsis</taxon>
    </lineage>
</organism>
<evidence type="ECO:0000313" key="2">
    <source>
        <dbReference type="Proteomes" id="UP000676079"/>
    </source>
</evidence>
<accession>A0ABX8BDT5</accession>
<dbReference type="InterPro" id="IPR027417">
    <property type="entry name" value="P-loop_NTPase"/>
</dbReference>
<dbReference type="RefSeq" id="WP_220561516.1">
    <property type="nucleotide sequence ID" value="NZ_CP074133.1"/>
</dbReference>
<gene>
    <name evidence="1" type="ORF">KGD84_17480</name>
</gene>
<sequence length="431" mass="47767">MLESLPLSRKQLESVATSDASVNIWDGAIRSGKTIASLLRWLFYVAEAPHGGELVMIGRTREAIGRNVMGPLQDPALFGDFADQVKYTTGAPTGTILGRRVHVIGASDAKAEKVIRGMTVAGAYCDEVTVLPEDFFTQLLGRMSVEGAQLFGTTNPDSPSHWLKVKFLDKLDQLPHWRYWRFTMDDNPALSEDYKARKRIEFTGLWFRRFILGDWVAAEGAVYPMWDPDRHVLPWGELPPLQRIMAAGVDYGTTNASSVLLLGLSDERDERGRDRSRLVLVDEWRHDPRTGAPRLTDGQLSDQVRAWLRTAHHPKQVGIPVEYVVVDPSAASFRLQLHQDGLASTPADNDVNRGIALTATLLAEGQLVVADRCRGWTNEVSGYSWDDKATEKGEDKPVKVADHSLDASRYALATTEALWRSALPDPIGLAA</sequence>
<dbReference type="NCBIfam" id="TIGR01547">
    <property type="entry name" value="phage_term_2"/>
    <property type="match status" value="1"/>
</dbReference>
<evidence type="ECO:0000313" key="1">
    <source>
        <dbReference type="EMBL" id="QUX20321.1"/>
    </source>
</evidence>
<reference evidence="1 2" key="1">
    <citation type="submission" date="2021-05" db="EMBL/GenBank/DDBJ databases">
        <title>Direct Submission.</title>
        <authorList>
            <person name="Li K."/>
            <person name="Gao J."/>
        </authorList>
    </citation>
    <scope>NUCLEOTIDE SEQUENCE [LARGE SCALE GENOMIC DNA]</scope>
    <source>
        <strain evidence="1 2">Mg02</strain>
    </source>
</reference>
<protein>
    <submittedName>
        <fullName evidence="1">PBSX family phage terminase large subunit</fullName>
    </submittedName>
</protein>
<dbReference type="Pfam" id="PF03237">
    <property type="entry name" value="Terminase_6N"/>
    <property type="match status" value="1"/>
</dbReference>
<dbReference type="Gene3D" id="3.30.420.280">
    <property type="match status" value="1"/>
</dbReference>